<comment type="caution">
    <text evidence="2">The sequence shown here is derived from an EMBL/GenBank/DDBJ whole genome shotgun (WGS) entry which is preliminary data.</text>
</comment>
<feature type="compositionally biased region" description="Polar residues" evidence="1">
    <location>
        <begin position="325"/>
        <end position="338"/>
    </location>
</feature>
<feature type="region of interest" description="Disordered" evidence="1">
    <location>
        <begin position="216"/>
        <end position="339"/>
    </location>
</feature>
<reference evidence="2" key="1">
    <citation type="submission" date="2022-10" db="EMBL/GenBank/DDBJ databases">
        <title>Culturing micro-colonial fungi from biological soil crusts in the Mojave desert and describing Neophaeococcomyces mojavensis, and introducing the new genera and species Taxawa tesnikishii.</title>
        <authorList>
            <person name="Kurbessoian T."/>
            <person name="Stajich J.E."/>
        </authorList>
    </citation>
    <scope>NUCLEOTIDE SEQUENCE</scope>
    <source>
        <strain evidence="2">TK_41</strain>
    </source>
</reference>
<dbReference type="Proteomes" id="UP001172673">
    <property type="component" value="Unassembled WGS sequence"/>
</dbReference>
<gene>
    <name evidence="2" type="ORF">H2200_003368</name>
</gene>
<sequence>MAQLLAPYNNSMRLGQGFNSYTQQICIDNAVARGPPQAARNNNSTGNQTGVSQIVSYSSRFVEKLSDITDSMNISASMSIKTNTIGGSASGSFVDSDKFKESDLNFFIQVKVVNQSRTDHDYTEFMPVSGVPRTRFTDVYGPASAILTKYTGLRSVYEKLGEVTPLGSRLCENPFNPKWITLKGQANFEVESNRMILEQAQIPAESTAYYNNLASRSRQTEPEALVPSNPPKALVNSDLKTSQADDSNKPVHASRQEGGAIGETQKPSLLESQPSSTVETPGDSGQLQPNSSDPKLSDLPASASSSPLPHRKPSQEGAHQDSIHVGQNVNGTTPSNADKTLVTKIPMAETKPRPTFQPSHITFEAYPASLLGLDRARRDCRLEMIKIINEVDDVTGDPLIASRPDRDGLFLSPTLFKQMLPILKSPPKQQVEDATAGELGSLGTSGVEKTLEKSSPRQTVIEKSQNSLFTGSEYLLYQSQVSVAKHALKAKAYRMSQWAGLHNKQESGHWKLFNDLDILDPTYKPASLVVWMTKEAIVGVAVKYHNGEVLAHGLQHQTFMSKELIIESPIVQVTLVECTGDGVPGELEVTGLTAFMADGSVWNVGAVSPRGTRRFMTLVPPEGQEWELRGFWGYTADEKTSEDTIRGPINRLGVIWSKDIAAEVFHPAIESLPRLIKDSVAQHADKAGSFRLGDWGGDQSPRDGPDAFNSLQHNTRRSRLHLINVHVDADWIIGLRLTYTIRKDDYEHEQEQFKIGTCDPPSKFQFECDNIIGIRFGFTRYGNAPDAPSFLTAIDTVSMKKNQFSMQSCQSGKANKYGHTSLTSLGFVDGVQWTLQGFYGQVGNCFDRIGAVWGQE</sequence>
<accession>A0AA38XHX6</accession>
<dbReference type="EMBL" id="JAPDRK010000004">
    <property type="protein sequence ID" value="KAJ9613426.1"/>
    <property type="molecule type" value="Genomic_DNA"/>
</dbReference>
<protein>
    <submittedName>
        <fullName evidence="2">Uncharacterized protein</fullName>
    </submittedName>
</protein>
<feature type="compositionally biased region" description="Low complexity" evidence="1">
    <location>
        <begin position="297"/>
        <end position="308"/>
    </location>
</feature>
<proteinExistence type="predicted"/>
<feature type="region of interest" description="Disordered" evidence="1">
    <location>
        <begin position="691"/>
        <end position="711"/>
    </location>
</feature>
<evidence type="ECO:0000256" key="1">
    <source>
        <dbReference type="SAM" id="MobiDB-lite"/>
    </source>
</evidence>
<evidence type="ECO:0000313" key="2">
    <source>
        <dbReference type="EMBL" id="KAJ9613426.1"/>
    </source>
</evidence>
<dbReference type="AlphaFoldDB" id="A0AA38XHX6"/>
<evidence type="ECO:0000313" key="3">
    <source>
        <dbReference type="Proteomes" id="UP001172673"/>
    </source>
</evidence>
<organism evidence="2 3">
    <name type="scientific">Cladophialophora chaetospira</name>
    <dbReference type="NCBI Taxonomy" id="386627"/>
    <lineage>
        <taxon>Eukaryota</taxon>
        <taxon>Fungi</taxon>
        <taxon>Dikarya</taxon>
        <taxon>Ascomycota</taxon>
        <taxon>Pezizomycotina</taxon>
        <taxon>Eurotiomycetes</taxon>
        <taxon>Chaetothyriomycetidae</taxon>
        <taxon>Chaetothyriales</taxon>
        <taxon>Herpotrichiellaceae</taxon>
        <taxon>Cladophialophora</taxon>
    </lineage>
</organism>
<feature type="compositionally biased region" description="Polar residues" evidence="1">
    <location>
        <begin position="265"/>
        <end position="294"/>
    </location>
</feature>
<keyword evidence="3" id="KW-1185">Reference proteome</keyword>
<name>A0AA38XHX6_9EURO</name>